<feature type="domain" description="Spore protein YkvP/CgeB glycosyl transferase-like" evidence="1">
    <location>
        <begin position="176"/>
        <end position="320"/>
    </location>
</feature>
<protein>
    <recommendedName>
        <fullName evidence="1">Spore protein YkvP/CgeB glycosyl transferase-like domain-containing protein</fullName>
    </recommendedName>
</protein>
<proteinExistence type="predicted"/>
<evidence type="ECO:0000313" key="3">
    <source>
        <dbReference type="Proteomes" id="UP000267585"/>
    </source>
</evidence>
<keyword evidence="3" id="KW-1185">Reference proteome</keyword>
<evidence type="ECO:0000313" key="2">
    <source>
        <dbReference type="EMBL" id="RTE51721.1"/>
    </source>
</evidence>
<accession>A0A430JYC3</accession>
<dbReference type="Pfam" id="PF13524">
    <property type="entry name" value="Glyco_trans_1_2"/>
    <property type="match status" value="1"/>
</dbReference>
<dbReference type="AlphaFoldDB" id="A0A430JYC3"/>
<sequence>MKILIPNYNLPDSFVDNVSFTLRTMGHEVINMGEVSVSKAYSKILKTVKDLHQKAFPQLSKQEKFILSTIQITSVDVLLSLTQCIDEEVLFECKKKNVTTISWWGDTAANMQKHGLFSDYWDFVYIKDIYATQKLKSLGINAEQLLEAMNPAWHKPSHQQTNTDLVIAGSFYDYRQFITKKLIQNNVDVALYGPPLPRWVFPEIKKQHTQKYIVKETKAKVFGSALGVLNSTAMSEFDSVNCRAFEIAGCGGLHILENRKSIETCFEPGKEVLVYNTFEELLEIIDFAKKQPKEILKIREAACIRAHSEHTYKKRLEYILSKI</sequence>
<name>A0A430JYC3_9FLAO</name>
<dbReference type="RefSeq" id="WP_126163406.1">
    <property type="nucleotide sequence ID" value="NZ_RQPJ01000021.1"/>
</dbReference>
<organism evidence="2 3">
    <name type="scientific">Arenibacter aquaticus</name>
    <dbReference type="NCBI Taxonomy" id="2489054"/>
    <lineage>
        <taxon>Bacteria</taxon>
        <taxon>Pseudomonadati</taxon>
        <taxon>Bacteroidota</taxon>
        <taxon>Flavobacteriia</taxon>
        <taxon>Flavobacteriales</taxon>
        <taxon>Flavobacteriaceae</taxon>
        <taxon>Arenibacter</taxon>
    </lineage>
</organism>
<reference evidence="2 3" key="1">
    <citation type="submission" date="2018-11" db="EMBL/GenBank/DDBJ databases">
        <title>Arenibacter aquaticus sp.nov., a marine bacterium isolated from surface seawater in the South China Sea.</title>
        <authorList>
            <person name="Guo J."/>
            <person name="Sun J."/>
        </authorList>
    </citation>
    <scope>NUCLEOTIDE SEQUENCE [LARGE SCALE GENOMIC DNA]</scope>
    <source>
        <strain evidence="2 3">GUO666</strain>
    </source>
</reference>
<dbReference type="InterPro" id="IPR055259">
    <property type="entry name" value="YkvP/CgeB_Glyco_trans-like"/>
</dbReference>
<dbReference type="EMBL" id="RQPJ01000021">
    <property type="protein sequence ID" value="RTE51721.1"/>
    <property type="molecule type" value="Genomic_DNA"/>
</dbReference>
<dbReference type="OrthoDB" id="7872161at2"/>
<dbReference type="Proteomes" id="UP000267585">
    <property type="component" value="Unassembled WGS sequence"/>
</dbReference>
<gene>
    <name evidence="2" type="ORF">EHW67_16040</name>
</gene>
<comment type="caution">
    <text evidence="2">The sequence shown here is derived from an EMBL/GenBank/DDBJ whole genome shotgun (WGS) entry which is preliminary data.</text>
</comment>
<evidence type="ECO:0000259" key="1">
    <source>
        <dbReference type="Pfam" id="PF13524"/>
    </source>
</evidence>